<evidence type="ECO:0000313" key="2">
    <source>
        <dbReference type="Proteomes" id="UP000565286"/>
    </source>
</evidence>
<dbReference type="Proteomes" id="UP000565286">
    <property type="component" value="Unassembled WGS sequence"/>
</dbReference>
<evidence type="ECO:0000313" key="1">
    <source>
        <dbReference type="EMBL" id="MBB3947627.1"/>
    </source>
</evidence>
<accession>A0A7W6CD22</accession>
<proteinExistence type="predicted"/>
<keyword evidence="2" id="KW-1185">Reference proteome</keyword>
<gene>
    <name evidence="1" type="ORF">GGQ73_003595</name>
</gene>
<reference evidence="1 2" key="1">
    <citation type="submission" date="2020-08" db="EMBL/GenBank/DDBJ databases">
        <title>Genomic Encyclopedia of Type Strains, Phase IV (KMG-IV): sequencing the most valuable type-strain genomes for metagenomic binning, comparative biology and taxonomic classification.</title>
        <authorList>
            <person name="Goeker M."/>
        </authorList>
    </citation>
    <scope>NUCLEOTIDE SEQUENCE [LARGE SCALE GENOMIC DNA]</scope>
    <source>
        <strain evidence="1 2">DSM 26438</strain>
    </source>
</reference>
<sequence length="32" mass="3806">MLPWIVDFKKDIYFAFADHIKAFAGGGRRMRF</sequence>
<organism evidence="1 2">
    <name type="scientific">Rhizobium skierniewicense</name>
    <dbReference type="NCBI Taxonomy" id="984260"/>
    <lineage>
        <taxon>Bacteria</taxon>
        <taxon>Pseudomonadati</taxon>
        <taxon>Pseudomonadota</taxon>
        <taxon>Alphaproteobacteria</taxon>
        <taxon>Hyphomicrobiales</taxon>
        <taxon>Rhizobiaceae</taxon>
        <taxon>Rhizobium/Agrobacterium group</taxon>
        <taxon>Rhizobium</taxon>
    </lineage>
</organism>
<dbReference type="EMBL" id="JACIDV010000011">
    <property type="protein sequence ID" value="MBB3947627.1"/>
    <property type="molecule type" value="Genomic_DNA"/>
</dbReference>
<name>A0A7W6CD22_9HYPH</name>
<comment type="caution">
    <text evidence="1">The sequence shown here is derived from an EMBL/GenBank/DDBJ whole genome shotgun (WGS) entry which is preliminary data.</text>
</comment>
<protein>
    <submittedName>
        <fullName evidence="1">Uncharacterized protein</fullName>
    </submittedName>
</protein>
<dbReference type="AlphaFoldDB" id="A0A7W6CD22"/>